<dbReference type="EMBL" id="JACCBF010000001">
    <property type="protein sequence ID" value="NYD30542.1"/>
    <property type="molecule type" value="Genomic_DNA"/>
</dbReference>
<feature type="transmembrane region" description="Helical" evidence="1">
    <location>
        <begin position="33"/>
        <end position="52"/>
    </location>
</feature>
<proteinExistence type="predicted"/>
<dbReference type="InterPro" id="IPR045597">
    <property type="entry name" value="DUF6458"/>
</dbReference>
<dbReference type="RefSeq" id="WP_179726776.1">
    <property type="nucleotide sequence ID" value="NZ_BAABEF010000001.1"/>
</dbReference>
<evidence type="ECO:0000259" key="2">
    <source>
        <dbReference type="Pfam" id="PF20059"/>
    </source>
</evidence>
<feature type="domain" description="DUF6458" evidence="2">
    <location>
        <begin position="1"/>
        <end position="61"/>
    </location>
</feature>
<protein>
    <recommendedName>
        <fullName evidence="2">DUF6458 domain-containing protein</fullName>
    </recommendedName>
</protein>
<dbReference type="Proteomes" id="UP000582231">
    <property type="component" value="Unassembled WGS sequence"/>
</dbReference>
<reference evidence="3 4" key="1">
    <citation type="submission" date="2020-07" db="EMBL/GenBank/DDBJ databases">
        <title>Sequencing the genomes of 1000 actinobacteria strains.</title>
        <authorList>
            <person name="Klenk H.-P."/>
        </authorList>
    </citation>
    <scope>NUCLEOTIDE SEQUENCE [LARGE SCALE GENOMIC DNA]</scope>
    <source>
        <strain evidence="3 4">DSM 19082</strain>
    </source>
</reference>
<keyword evidence="1" id="KW-0812">Transmembrane</keyword>
<name>A0A852RVD8_9ACTN</name>
<sequence length="68" mass="7482">MYIGLGIILLVVGLVLALDVVTVDIKYVNDDALGTILIIAGALAIVLSLMIAPPWRRERTIHHYDDRV</sequence>
<keyword evidence="1" id="KW-1133">Transmembrane helix</keyword>
<evidence type="ECO:0000313" key="3">
    <source>
        <dbReference type="EMBL" id="NYD30542.1"/>
    </source>
</evidence>
<evidence type="ECO:0000313" key="4">
    <source>
        <dbReference type="Proteomes" id="UP000582231"/>
    </source>
</evidence>
<dbReference type="AlphaFoldDB" id="A0A852RVD8"/>
<accession>A0A852RVD8</accession>
<comment type="caution">
    <text evidence="3">The sequence shown here is derived from an EMBL/GenBank/DDBJ whole genome shotgun (WGS) entry which is preliminary data.</text>
</comment>
<keyword evidence="1" id="KW-0472">Membrane</keyword>
<gene>
    <name evidence="3" type="ORF">BJ958_002088</name>
</gene>
<dbReference type="Pfam" id="PF20059">
    <property type="entry name" value="DUF6458"/>
    <property type="match status" value="1"/>
</dbReference>
<evidence type="ECO:0000256" key="1">
    <source>
        <dbReference type="SAM" id="Phobius"/>
    </source>
</evidence>
<organism evidence="3 4">
    <name type="scientific">Nocardioides kongjuensis</name>
    <dbReference type="NCBI Taxonomy" id="349522"/>
    <lineage>
        <taxon>Bacteria</taxon>
        <taxon>Bacillati</taxon>
        <taxon>Actinomycetota</taxon>
        <taxon>Actinomycetes</taxon>
        <taxon>Propionibacteriales</taxon>
        <taxon>Nocardioidaceae</taxon>
        <taxon>Nocardioides</taxon>
    </lineage>
</organism>
<keyword evidence="4" id="KW-1185">Reference proteome</keyword>